<sequence length="59" mass="6677">MITDTISEYGCALCYLSGIDKPEKQLPALQNALRKIFVQRLSVFPNVRARERASPRTLP</sequence>
<comment type="caution">
    <text evidence="1">The sequence shown here is derived from an EMBL/GenBank/DDBJ whole genome shotgun (WGS) entry which is preliminary data.</text>
</comment>
<accession>A0A5B0MIE6</accession>
<gene>
    <name evidence="2" type="ORF">PGT21_028299</name>
    <name evidence="1" type="ORF">PGTUg99_021994</name>
</gene>
<dbReference type="EMBL" id="VSWC01000092">
    <property type="protein sequence ID" value="KAA1091201.1"/>
    <property type="molecule type" value="Genomic_DNA"/>
</dbReference>
<dbReference type="EMBL" id="VDEP01000471">
    <property type="protein sequence ID" value="KAA1075846.1"/>
    <property type="molecule type" value="Genomic_DNA"/>
</dbReference>
<dbReference type="Proteomes" id="UP000324748">
    <property type="component" value="Unassembled WGS sequence"/>
</dbReference>
<keyword evidence="3" id="KW-1185">Reference proteome</keyword>
<protein>
    <submittedName>
        <fullName evidence="1">Uncharacterized protein</fullName>
    </submittedName>
</protein>
<evidence type="ECO:0000313" key="3">
    <source>
        <dbReference type="Proteomes" id="UP000324748"/>
    </source>
</evidence>
<dbReference type="AlphaFoldDB" id="A0A5B0MIE6"/>
<proteinExistence type="predicted"/>
<reference evidence="3 4" key="1">
    <citation type="submission" date="2019-05" db="EMBL/GenBank/DDBJ databases">
        <title>Emergence of the Ug99 lineage of the wheat stem rust pathogen through somatic hybridization.</title>
        <authorList>
            <person name="Li F."/>
            <person name="Upadhyaya N.M."/>
            <person name="Sperschneider J."/>
            <person name="Matny O."/>
            <person name="Nguyen-Phuc H."/>
            <person name="Mago R."/>
            <person name="Raley C."/>
            <person name="Miller M.E."/>
            <person name="Silverstein K.A.T."/>
            <person name="Henningsen E."/>
            <person name="Hirsch C.D."/>
            <person name="Visser B."/>
            <person name="Pretorius Z.A."/>
            <person name="Steffenson B.J."/>
            <person name="Schwessinger B."/>
            <person name="Dodds P.N."/>
            <person name="Figueroa M."/>
        </authorList>
    </citation>
    <scope>NUCLEOTIDE SEQUENCE [LARGE SCALE GENOMIC DNA]</scope>
    <source>
        <strain evidence="2">21-0</strain>
        <strain evidence="1 4">Ug99</strain>
    </source>
</reference>
<organism evidence="1 4">
    <name type="scientific">Puccinia graminis f. sp. tritici</name>
    <dbReference type="NCBI Taxonomy" id="56615"/>
    <lineage>
        <taxon>Eukaryota</taxon>
        <taxon>Fungi</taxon>
        <taxon>Dikarya</taxon>
        <taxon>Basidiomycota</taxon>
        <taxon>Pucciniomycotina</taxon>
        <taxon>Pucciniomycetes</taxon>
        <taxon>Pucciniales</taxon>
        <taxon>Pucciniaceae</taxon>
        <taxon>Puccinia</taxon>
    </lineage>
</organism>
<evidence type="ECO:0000313" key="4">
    <source>
        <dbReference type="Proteomes" id="UP000325313"/>
    </source>
</evidence>
<evidence type="ECO:0000313" key="1">
    <source>
        <dbReference type="EMBL" id="KAA1075846.1"/>
    </source>
</evidence>
<dbReference type="Proteomes" id="UP000325313">
    <property type="component" value="Unassembled WGS sequence"/>
</dbReference>
<name>A0A5B0MIE6_PUCGR</name>
<evidence type="ECO:0000313" key="2">
    <source>
        <dbReference type="EMBL" id="KAA1091201.1"/>
    </source>
</evidence>